<feature type="transmembrane region" description="Helical" evidence="11">
    <location>
        <begin position="143"/>
        <end position="162"/>
    </location>
</feature>
<evidence type="ECO:0000256" key="3">
    <source>
        <dbReference type="ARBA" id="ARBA00022670"/>
    </source>
</evidence>
<keyword evidence="4 11" id="KW-0812">Transmembrane</keyword>
<dbReference type="InterPro" id="IPR000620">
    <property type="entry name" value="EamA_dom"/>
</dbReference>
<dbReference type="PANTHER" id="PTHR32322:SF14">
    <property type="entry name" value="PROTEIN PAGO"/>
    <property type="match status" value="1"/>
</dbReference>
<feature type="transmembrane region" description="Helical" evidence="11">
    <location>
        <begin position="285"/>
        <end position="303"/>
    </location>
</feature>
<dbReference type="Gene3D" id="3.40.140.10">
    <property type="entry name" value="Cytidine Deaminase, domain 2"/>
    <property type="match status" value="1"/>
</dbReference>
<keyword evidence="15" id="KW-1185">Reference proteome</keyword>
<evidence type="ECO:0000256" key="5">
    <source>
        <dbReference type="ARBA" id="ARBA00022723"/>
    </source>
</evidence>
<evidence type="ECO:0000256" key="4">
    <source>
        <dbReference type="ARBA" id="ARBA00022692"/>
    </source>
</evidence>
<reference evidence="14 15" key="1">
    <citation type="submission" date="2019-03" db="EMBL/GenBank/DDBJ databases">
        <title>Genomic Encyclopedia of Type Strains, Phase IV (KMG-IV): sequencing the most valuable type-strain genomes for metagenomic binning, comparative biology and taxonomic classification.</title>
        <authorList>
            <person name="Goeker M."/>
        </authorList>
    </citation>
    <scope>NUCLEOTIDE SEQUENCE [LARGE SCALE GENOMIC DNA]</scope>
    <source>
        <strain evidence="14 15">DSM 45934</strain>
    </source>
</reference>
<dbReference type="SUPFAM" id="SSF102712">
    <property type="entry name" value="JAB1/MPN domain"/>
    <property type="match status" value="1"/>
</dbReference>
<name>A0A4R2JDT4_9PSEU</name>
<dbReference type="PANTHER" id="PTHR32322">
    <property type="entry name" value="INNER MEMBRANE TRANSPORTER"/>
    <property type="match status" value="1"/>
</dbReference>
<feature type="transmembrane region" description="Helical" evidence="11">
    <location>
        <begin position="23"/>
        <end position="47"/>
    </location>
</feature>
<organism evidence="14 15">
    <name type="scientific">Actinocrispum wychmicini</name>
    <dbReference type="NCBI Taxonomy" id="1213861"/>
    <lineage>
        <taxon>Bacteria</taxon>
        <taxon>Bacillati</taxon>
        <taxon>Actinomycetota</taxon>
        <taxon>Actinomycetes</taxon>
        <taxon>Pseudonocardiales</taxon>
        <taxon>Pseudonocardiaceae</taxon>
        <taxon>Actinocrispum</taxon>
    </lineage>
</organism>
<gene>
    <name evidence="14" type="ORF">EV192_109350</name>
</gene>
<keyword evidence="9" id="KW-0482">Metalloprotease</keyword>
<dbReference type="GO" id="GO:0046872">
    <property type="term" value="F:metal ion binding"/>
    <property type="evidence" value="ECO:0007669"/>
    <property type="project" value="UniProtKB-KW"/>
</dbReference>
<accession>A0A4R2JDT4</accession>
<dbReference type="GO" id="GO:0008237">
    <property type="term" value="F:metallopeptidase activity"/>
    <property type="evidence" value="ECO:0007669"/>
    <property type="project" value="UniProtKB-KW"/>
</dbReference>
<feature type="transmembrane region" description="Helical" evidence="11">
    <location>
        <begin position="200"/>
        <end position="219"/>
    </location>
</feature>
<evidence type="ECO:0000256" key="8">
    <source>
        <dbReference type="ARBA" id="ARBA00022989"/>
    </source>
</evidence>
<dbReference type="AlphaFoldDB" id="A0A4R2JDT4"/>
<comment type="subcellular location">
    <subcellularLocation>
        <location evidence="1">Membrane</location>
        <topology evidence="1">Multi-pass membrane protein</topology>
    </subcellularLocation>
</comment>
<keyword evidence="7" id="KW-0862">Zinc</keyword>
<dbReference type="OrthoDB" id="2352272at2"/>
<keyword evidence="8 11" id="KW-1133">Transmembrane helix</keyword>
<dbReference type="EMBL" id="SLWS01000009">
    <property type="protein sequence ID" value="TCO54369.1"/>
    <property type="molecule type" value="Genomic_DNA"/>
</dbReference>
<dbReference type="InterPro" id="IPR050638">
    <property type="entry name" value="AA-Vitamin_Transporters"/>
</dbReference>
<dbReference type="RefSeq" id="WP_132123332.1">
    <property type="nucleotide sequence ID" value="NZ_SLWS01000009.1"/>
</dbReference>
<feature type="domain" description="JAB" evidence="13">
    <location>
        <begin position="327"/>
        <end position="429"/>
    </location>
</feature>
<feature type="transmembrane region" description="Helical" evidence="11">
    <location>
        <begin position="231"/>
        <end position="253"/>
    </location>
</feature>
<feature type="transmembrane region" description="Helical" evidence="11">
    <location>
        <begin position="53"/>
        <end position="72"/>
    </location>
</feature>
<evidence type="ECO:0000313" key="14">
    <source>
        <dbReference type="EMBL" id="TCO54369.1"/>
    </source>
</evidence>
<feature type="domain" description="EamA" evidence="12">
    <location>
        <begin position="169"/>
        <end position="302"/>
    </location>
</feature>
<keyword evidence="3" id="KW-0645">Protease</keyword>
<feature type="transmembrane region" description="Helical" evidence="11">
    <location>
        <begin position="84"/>
        <end position="103"/>
    </location>
</feature>
<dbReference type="GO" id="GO:0016020">
    <property type="term" value="C:membrane"/>
    <property type="evidence" value="ECO:0007669"/>
    <property type="project" value="UniProtKB-SubCell"/>
</dbReference>
<dbReference type="GO" id="GO:0006508">
    <property type="term" value="P:proteolysis"/>
    <property type="evidence" value="ECO:0007669"/>
    <property type="project" value="UniProtKB-KW"/>
</dbReference>
<comment type="similarity">
    <text evidence="2">Belongs to the EamA transporter family.</text>
</comment>
<dbReference type="Proteomes" id="UP000295680">
    <property type="component" value="Unassembled WGS sequence"/>
</dbReference>
<evidence type="ECO:0000256" key="7">
    <source>
        <dbReference type="ARBA" id="ARBA00022833"/>
    </source>
</evidence>
<feature type="transmembrane region" description="Helical" evidence="11">
    <location>
        <begin position="168"/>
        <end position="188"/>
    </location>
</feature>
<evidence type="ECO:0000256" key="2">
    <source>
        <dbReference type="ARBA" id="ARBA00007362"/>
    </source>
</evidence>
<dbReference type="Pfam" id="PF00892">
    <property type="entry name" value="EamA"/>
    <property type="match status" value="2"/>
</dbReference>
<evidence type="ECO:0000313" key="15">
    <source>
        <dbReference type="Proteomes" id="UP000295680"/>
    </source>
</evidence>
<evidence type="ECO:0000259" key="12">
    <source>
        <dbReference type="Pfam" id="PF00892"/>
    </source>
</evidence>
<evidence type="ECO:0000256" key="6">
    <source>
        <dbReference type="ARBA" id="ARBA00022801"/>
    </source>
</evidence>
<feature type="transmembrane region" description="Helical" evidence="11">
    <location>
        <begin position="260"/>
        <end position="279"/>
    </location>
</feature>
<dbReference type="SUPFAM" id="SSF103481">
    <property type="entry name" value="Multidrug resistance efflux transporter EmrE"/>
    <property type="match status" value="2"/>
</dbReference>
<dbReference type="Pfam" id="PF14464">
    <property type="entry name" value="Prok-JAB"/>
    <property type="match status" value="1"/>
</dbReference>
<evidence type="ECO:0000256" key="1">
    <source>
        <dbReference type="ARBA" id="ARBA00004141"/>
    </source>
</evidence>
<evidence type="ECO:0000259" key="13">
    <source>
        <dbReference type="Pfam" id="PF14464"/>
    </source>
</evidence>
<feature type="domain" description="EamA" evidence="12">
    <location>
        <begin position="26"/>
        <end position="156"/>
    </location>
</feature>
<feature type="transmembrane region" description="Helical" evidence="11">
    <location>
        <begin position="109"/>
        <end position="131"/>
    </location>
</feature>
<protein>
    <submittedName>
        <fullName evidence="14">Drug/metabolite transporter (DMT)-like permease</fullName>
    </submittedName>
</protein>
<keyword evidence="10 11" id="KW-0472">Membrane</keyword>
<evidence type="ECO:0000256" key="11">
    <source>
        <dbReference type="SAM" id="Phobius"/>
    </source>
</evidence>
<evidence type="ECO:0000256" key="9">
    <source>
        <dbReference type="ARBA" id="ARBA00023049"/>
    </source>
</evidence>
<evidence type="ECO:0000256" key="10">
    <source>
        <dbReference type="ARBA" id="ARBA00023136"/>
    </source>
</evidence>
<comment type="caution">
    <text evidence="14">The sequence shown here is derived from an EMBL/GenBank/DDBJ whole genome shotgun (WGS) entry which is preliminary data.</text>
</comment>
<dbReference type="InterPro" id="IPR028090">
    <property type="entry name" value="JAB_dom_prok"/>
</dbReference>
<proteinExistence type="inferred from homology"/>
<keyword evidence="6" id="KW-0378">Hydrolase</keyword>
<keyword evidence="5" id="KW-0479">Metal-binding</keyword>
<dbReference type="InterPro" id="IPR037185">
    <property type="entry name" value="EmrE-like"/>
</dbReference>
<sequence length="478" mass="51750">MSAPEIEQPRPVQASERPRGRKALVALAFVAVVLIWGSTWISIKFAVADMPPLTAAGLRFVVAAPVFVAACRMMGKPMRYPRKLGWFFGFILVCYFTVPFFLLNYGEQFVSSGLASICVSSVSILMIIFSVPILRARITGTQFAATLIAFVTLGVLITHSQGVAVKSVWGVVALLAFAVIHALAYIMIKKHGAGMHTLTINTIPMALGGILLTGAGLLFERPGWDVFTVRSVGATLYLGVVASVVGFAVYFWLMQRMDTVTVSFAFVLFPIIAQVLALVVEGTPFDWVSVVLMVVILGAFAVTQWNQRSARASEPQTLDADGQPTDKALATIYEHAAREYPAEACGFVRTSAVTCCQNVIDDLASQRPGDFERMSGTGYAFGASDLLDLGRSFDGDDPVRIIYHSHPDVGAYFSDEDHRYAVVDGVPVHPVRHLVVDASGDGVRGSRLFEFDPHDGRYAAVATFGQPRDRAATAGNQE</sequence>